<comment type="subcellular location">
    <subcellularLocation>
        <location evidence="1 5 6">Nucleus</location>
    </subcellularLocation>
</comment>
<sequence>MEFERLFFDPSSQGNMFFLGHGDPLFRGPRSMMNMEDTSKRRPFFSSSDDIFDEEYCDEQLLEKKRHLTPEQVHLLEKSFEPETKLEPERKTQLAKKLGLQPRQVVVQKQLEKEYDLLKASYDSLHSNHDSLVKETERLKSEVVSLTEKCQAKDVSMALIAGQRSESSLLTNTSYLSAIQLNTKVEDRLSSGSSGSAVVDEGGPQFVDSGDSYFQNDDNYDGHGVLVDSVQSEVEDGSDDGWNYLSEVFAAASTEQQAHEEVEPWWVW</sequence>
<keyword evidence="11" id="KW-1185">Reference proteome</keyword>
<keyword evidence="5 6" id="KW-0238">DNA-binding</keyword>
<name>A0AAV8SDP7_9ROSI</name>
<feature type="DNA-binding region" description="Homeobox" evidence="5">
    <location>
        <begin position="61"/>
        <end position="106"/>
    </location>
</feature>
<evidence type="ECO:0000256" key="2">
    <source>
        <dbReference type="ARBA" id="ARBA00023015"/>
    </source>
</evidence>
<dbReference type="CDD" id="cd00086">
    <property type="entry name" value="homeodomain"/>
    <property type="match status" value="1"/>
</dbReference>
<dbReference type="InterPro" id="IPR009057">
    <property type="entry name" value="Homeodomain-like_sf"/>
</dbReference>
<protein>
    <recommendedName>
        <fullName evidence="7">Homeobox-leucine zipper protein</fullName>
    </recommendedName>
    <alternativeName>
        <fullName evidence="7">HD-ZIP protein</fullName>
    </alternativeName>
    <alternativeName>
        <fullName evidence="7">Homeodomain transcription factor</fullName>
    </alternativeName>
</protein>
<dbReference type="PANTHER" id="PTHR24326">
    <property type="entry name" value="HOMEOBOX-LEUCINE ZIPPER PROTEIN"/>
    <property type="match status" value="1"/>
</dbReference>
<dbReference type="PANTHER" id="PTHR24326:SF497">
    <property type="entry name" value="HOMEOBOX-LEUCINE ZIPPER PROTEIN HAT5"/>
    <property type="match status" value="1"/>
</dbReference>
<dbReference type="GO" id="GO:0005634">
    <property type="term" value="C:nucleus"/>
    <property type="evidence" value="ECO:0007669"/>
    <property type="project" value="UniProtKB-SubCell"/>
</dbReference>
<dbReference type="Pfam" id="PF00046">
    <property type="entry name" value="Homeodomain"/>
    <property type="match status" value="1"/>
</dbReference>
<proteinExistence type="inferred from homology"/>
<dbReference type="GO" id="GO:0045893">
    <property type="term" value="P:positive regulation of DNA-templated transcription"/>
    <property type="evidence" value="ECO:0007669"/>
    <property type="project" value="TreeGrafter"/>
</dbReference>
<dbReference type="Proteomes" id="UP001159364">
    <property type="component" value="Linkage Group LG11"/>
</dbReference>
<feature type="coiled-coil region" evidence="8">
    <location>
        <begin position="108"/>
        <end position="149"/>
    </location>
</feature>
<keyword evidence="2 7" id="KW-0805">Transcription regulation</keyword>
<dbReference type="PROSITE" id="PS50071">
    <property type="entry name" value="HOMEOBOX_2"/>
    <property type="match status" value="1"/>
</dbReference>
<evidence type="ECO:0000256" key="8">
    <source>
        <dbReference type="SAM" id="Coils"/>
    </source>
</evidence>
<evidence type="ECO:0000256" key="4">
    <source>
        <dbReference type="ARBA" id="ARBA00025748"/>
    </source>
</evidence>
<comment type="caution">
    <text evidence="10">The sequence shown here is derived from an EMBL/GenBank/DDBJ whole genome shotgun (WGS) entry which is preliminary data.</text>
</comment>
<evidence type="ECO:0000313" key="10">
    <source>
        <dbReference type="EMBL" id="KAJ8750295.1"/>
    </source>
</evidence>
<evidence type="ECO:0000256" key="7">
    <source>
        <dbReference type="RuleBase" id="RU369038"/>
    </source>
</evidence>
<dbReference type="Pfam" id="PF02183">
    <property type="entry name" value="HALZ"/>
    <property type="match status" value="1"/>
</dbReference>
<dbReference type="AlphaFoldDB" id="A0AAV8SDP7"/>
<dbReference type="GO" id="GO:0043565">
    <property type="term" value="F:sequence-specific DNA binding"/>
    <property type="evidence" value="ECO:0007669"/>
    <property type="project" value="InterPro"/>
</dbReference>
<accession>A0AAV8SDP7</accession>
<keyword evidence="3 7" id="KW-0804">Transcription</keyword>
<comment type="function">
    <text evidence="7">Transcription factor.</text>
</comment>
<dbReference type="SMART" id="SM00389">
    <property type="entry name" value="HOX"/>
    <property type="match status" value="1"/>
</dbReference>
<evidence type="ECO:0000256" key="3">
    <source>
        <dbReference type="ARBA" id="ARBA00023163"/>
    </source>
</evidence>
<evidence type="ECO:0000256" key="6">
    <source>
        <dbReference type="RuleBase" id="RU000682"/>
    </source>
</evidence>
<dbReference type="SUPFAM" id="SSF46689">
    <property type="entry name" value="Homeodomain-like"/>
    <property type="match status" value="1"/>
</dbReference>
<dbReference type="EMBL" id="JAIWQS010000011">
    <property type="protein sequence ID" value="KAJ8750295.1"/>
    <property type="molecule type" value="Genomic_DNA"/>
</dbReference>
<keyword evidence="5 6" id="KW-0371">Homeobox</keyword>
<dbReference type="InterPro" id="IPR001356">
    <property type="entry name" value="HD"/>
</dbReference>
<evidence type="ECO:0000259" key="9">
    <source>
        <dbReference type="PROSITE" id="PS50071"/>
    </source>
</evidence>
<evidence type="ECO:0000256" key="5">
    <source>
        <dbReference type="PROSITE-ProRule" id="PRU00108"/>
    </source>
</evidence>
<gene>
    <name evidence="10" type="ORF">K2173_014210</name>
</gene>
<evidence type="ECO:0000313" key="11">
    <source>
        <dbReference type="Proteomes" id="UP001159364"/>
    </source>
</evidence>
<reference evidence="10 11" key="1">
    <citation type="submission" date="2021-09" db="EMBL/GenBank/DDBJ databases">
        <title>Genomic insights and catalytic innovation underlie evolution of tropane alkaloids biosynthesis.</title>
        <authorList>
            <person name="Wang Y.-J."/>
            <person name="Tian T."/>
            <person name="Huang J.-P."/>
            <person name="Huang S.-X."/>
        </authorList>
    </citation>
    <scope>NUCLEOTIDE SEQUENCE [LARGE SCALE GENOMIC DNA]</scope>
    <source>
        <strain evidence="10">KIB-2018</strain>
        <tissue evidence="10">Leaf</tissue>
    </source>
</reference>
<feature type="domain" description="Homeobox" evidence="9">
    <location>
        <begin position="59"/>
        <end position="105"/>
    </location>
</feature>
<dbReference type="GO" id="GO:0000981">
    <property type="term" value="F:DNA-binding transcription factor activity, RNA polymerase II-specific"/>
    <property type="evidence" value="ECO:0007669"/>
    <property type="project" value="UniProtKB-UniRule"/>
</dbReference>
<dbReference type="InterPro" id="IPR003106">
    <property type="entry name" value="Leu_zip_homeo"/>
</dbReference>
<dbReference type="Gene3D" id="1.10.10.60">
    <property type="entry name" value="Homeodomain-like"/>
    <property type="match status" value="1"/>
</dbReference>
<evidence type="ECO:0000256" key="1">
    <source>
        <dbReference type="ARBA" id="ARBA00004123"/>
    </source>
</evidence>
<comment type="similarity">
    <text evidence="4 7">Belongs to the HD-ZIP homeobox family. Class I subfamily.</text>
</comment>
<organism evidence="10 11">
    <name type="scientific">Erythroxylum novogranatense</name>
    <dbReference type="NCBI Taxonomy" id="1862640"/>
    <lineage>
        <taxon>Eukaryota</taxon>
        <taxon>Viridiplantae</taxon>
        <taxon>Streptophyta</taxon>
        <taxon>Embryophyta</taxon>
        <taxon>Tracheophyta</taxon>
        <taxon>Spermatophyta</taxon>
        <taxon>Magnoliopsida</taxon>
        <taxon>eudicotyledons</taxon>
        <taxon>Gunneridae</taxon>
        <taxon>Pentapetalae</taxon>
        <taxon>rosids</taxon>
        <taxon>fabids</taxon>
        <taxon>Malpighiales</taxon>
        <taxon>Erythroxylaceae</taxon>
        <taxon>Erythroxylum</taxon>
    </lineage>
</organism>
<keyword evidence="5 6" id="KW-0539">Nucleus</keyword>
<keyword evidence="8" id="KW-0175">Coiled coil</keyword>
<dbReference type="InterPro" id="IPR045224">
    <property type="entry name" value="HDZip_class_I_plant"/>
</dbReference>